<evidence type="ECO:0000313" key="2">
    <source>
        <dbReference type="Proteomes" id="UP000719766"/>
    </source>
</evidence>
<gene>
    <name evidence="1" type="ORF">HD556DRAFT_1395367</name>
</gene>
<name>A0A9P7DE66_9AGAM</name>
<evidence type="ECO:0000313" key="1">
    <source>
        <dbReference type="EMBL" id="KAG1789838.1"/>
    </source>
</evidence>
<dbReference type="Proteomes" id="UP000719766">
    <property type="component" value="Unassembled WGS sequence"/>
</dbReference>
<proteinExistence type="predicted"/>
<protein>
    <submittedName>
        <fullName evidence="1">Uncharacterized protein</fullName>
    </submittedName>
</protein>
<reference evidence="1" key="1">
    <citation type="journal article" date="2020" name="New Phytol.">
        <title>Comparative genomics reveals dynamic genome evolution in host specialist ectomycorrhizal fungi.</title>
        <authorList>
            <person name="Lofgren L.A."/>
            <person name="Nguyen N.H."/>
            <person name="Vilgalys R."/>
            <person name="Ruytinx J."/>
            <person name="Liao H.L."/>
            <person name="Branco S."/>
            <person name="Kuo A."/>
            <person name="LaButti K."/>
            <person name="Lipzen A."/>
            <person name="Andreopoulos W."/>
            <person name="Pangilinan J."/>
            <person name="Riley R."/>
            <person name="Hundley H."/>
            <person name="Na H."/>
            <person name="Barry K."/>
            <person name="Grigoriev I.V."/>
            <person name="Stajich J.E."/>
            <person name="Kennedy P.G."/>
        </authorList>
    </citation>
    <scope>NUCLEOTIDE SEQUENCE</scope>
    <source>
        <strain evidence="1">S12</strain>
    </source>
</reference>
<dbReference type="AlphaFoldDB" id="A0A9P7DE66"/>
<dbReference type="GeneID" id="64597428"/>
<sequence>MLIAVTHPNTPSLRLDLEANTICAVQQNMSAEKGLVRNVRVRITALRRRFIKVQIPQTCEVRYLPHITFAFDPARSNWMANRK</sequence>
<keyword evidence="2" id="KW-1185">Reference proteome</keyword>
<accession>A0A9P7DE66</accession>
<comment type="caution">
    <text evidence="1">The sequence shown here is derived from an EMBL/GenBank/DDBJ whole genome shotgun (WGS) entry which is preliminary data.</text>
</comment>
<dbReference type="RefSeq" id="XP_041156857.1">
    <property type="nucleotide sequence ID" value="XM_041303664.1"/>
</dbReference>
<dbReference type="OrthoDB" id="3353471at2759"/>
<dbReference type="EMBL" id="JABBWE010000055">
    <property type="protein sequence ID" value="KAG1789838.1"/>
    <property type="molecule type" value="Genomic_DNA"/>
</dbReference>
<organism evidence="1 2">
    <name type="scientific">Suillus plorans</name>
    <dbReference type="NCBI Taxonomy" id="116603"/>
    <lineage>
        <taxon>Eukaryota</taxon>
        <taxon>Fungi</taxon>
        <taxon>Dikarya</taxon>
        <taxon>Basidiomycota</taxon>
        <taxon>Agaricomycotina</taxon>
        <taxon>Agaricomycetes</taxon>
        <taxon>Agaricomycetidae</taxon>
        <taxon>Boletales</taxon>
        <taxon>Suillineae</taxon>
        <taxon>Suillaceae</taxon>
        <taxon>Suillus</taxon>
    </lineage>
</organism>